<evidence type="ECO:0000256" key="13">
    <source>
        <dbReference type="ARBA" id="ARBA00023268"/>
    </source>
</evidence>
<gene>
    <name evidence="17" type="primary">nnrD</name>
    <name evidence="18" type="synonym">nnrE</name>
    <name evidence="22" type="ORF">IC620_08055</name>
</gene>
<keyword evidence="12 17" id="KW-0456">Lyase</keyword>
<evidence type="ECO:0000256" key="18">
    <source>
        <dbReference type="HAMAP-Rule" id="MF_01966"/>
    </source>
</evidence>
<comment type="caution">
    <text evidence="18">Lacks conserved residue(s) required for the propagation of feature annotation.</text>
</comment>
<evidence type="ECO:0000256" key="11">
    <source>
        <dbReference type="ARBA" id="ARBA00023235"/>
    </source>
</evidence>
<comment type="function">
    <text evidence="17">Catalyzes the dehydration of the S-form of NAD(P)HX at the expense of ADP, which is converted to AMP. Together with NAD(P)HX epimerase, which catalyzes the epimerization of the S- and R-forms, the enzyme allows the repair of both epimers of NAD(P)HX, a damaged form of NAD(P)H that is a result of enzymatic or heat-dependent hydration.</text>
</comment>
<keyword evidence="11 18" id="KW-0413">Isomerase</keyword>
<dbReference type="Gene3D" id="3.40.1190.20">
    <property type="match status" value="1"/>
</dbReference>
<dbReference type="PIRSF" id="PIRSF017184">
    <property type="entry name" value="Nnr"/>
    <property type="match status" value="1"/>
</dbReference>
<comment type="catalytic activity">
    <reaction evidence="15 17 19">
        <text>(6S)-NADHX + ADP = AMP + phosphate + NADH + H(+)</text>
        <dbReference type="Rhea" id="RHEA:32223"/>
        <dbReference type="ChEBI" id="CHEBI:15378"/>
        <dbReference type="ChEBI" id="CHEBI:43474"/>
        <dbReference type="ChEBI" id="CHEBI:57945"/>
        <dbReference type="ChEBI" id="CHEBI:64074"/>
        <dbReference type="ChEBI" id="CHEBI:456215"/>
        <dbReference type="ChEBI" id="CHEBI:456216"/>
        <dbReference type="EC" id="4.2.1.136"/>
    </reaction>
</comment>
<feature type="binding site" evidence="18">
    <location>
        <position position="164"/>
    </location>
    <ligand>
        <name>K(+)</name>
        <dbReference type="ChEBI" id="CHEBI:29103"/>
    </ligand>
</feature>
<evidence type="ECO:0000256" key="2">
    <source>
        <dbReference type="ARBA" id="ARBA00000909"/>
    </source>
</evidence>
<dbReference type="InterPro" id="IPR000631">
    <property type="entry name" value="CARKD"/>
</dbReference>
<comment type="catalytic activity">
    <reaction evidence="2 18 19">
        <text>(6R)-NADPHX = (6S)-NADPHX</text>
        <dbReference type="Rhea" id="RHEA:32227"/>
        <dbReference type="ChEBI" id="CHEBI:64076"/>
        <dbReference type="ChEBI" id="CHEBI:64077"/>
        <dbReference type="EC" id="5.1.99.6"/>
    </reaction>
</comment>
<evidence type="ECO:0000256" key="19">
    <source>
        <dbReference type="PIRNR" id="PIRNR017184"/>
    </source>
</evidence>
<evidence type="ECO:0000256" key="14">
    <source>
        <dbReference type="ARBA" id="ARBA00025153"/>
    </source>
</evidence>
<protein>
    <recommendedName>
        <fullName evidence="19">Bifunctional NAD(P)H-hydrate repair enzyme</fullName>
    </recommendedName>
    <alternativeName>
        <fullName evidence="19">Nicotinamide nucleotide repair protein</fullName>
    </alternativeName>
    <domain>
        <recommendedName>
            <fullName evidence="19">ADP-dependent (S)-NAD(P)H-hydrate dehydratase</fullName>
            <ecNumber evidence="19">4.2.1.136</ecNumber>
        </recommendedName>
        <alternativeName>
            <fullName evidence="19">ADP-dependent NAD(P)HX dehydratase</fullName>
        </alternativeName>
    </domain>
    <domain>
        <recommendedName>
            <fullName evidence="19">NAD(P)H-hydrate epimerase</fullName>
            <ecNumber evidence="19">5.1.99.6</ecNumber>
        </recommendedName>
    </domain>
</protein>
<feature type="binding site" evidence="18">
    <location>
        <begin position="131"/>
        <end position="137"/>
    </location>
    <ligand>
        <name>(6S)-NADPHX</name>
        <dbReference type="ChEBI" id="CHEBI:64076"/>
    </ligand>
</feature>
<dbReference type="InterPro" id="IPR036652">
    <property type="entry name" value="YjeF_N_dom_sf"/>
</dbReference>
<feature type="binding site" evidence="17">
    <location>
        <position position="453"/>
    </location>
    <ligand>
        <name>(6S)-NADPHX</name>
        <dbReference type="ChEBI" id="CHEBI:64076"/>
    </ligand>
</feature>
<evidence type="ECO:0000313" key="23">
    <source>
        <dbReference type="Proteomes" id="UP000661691"/>
    </source>
</evidence>
<reference evidence="22" key="1">
    <citation type="submission" date="2020-09" db="EMBL/GenBank/DDBJ databases">
        <title>A novel bacterium of genus Hazenella, isolated from South China Sea.</title>
        <authorList>
            <person name="Huang H."/>
            <person name="Mo K."/>
            <person name="Hu Y."/>
        </authorList>
    </citation>
    <scope>NUCLEOTIDE SEQUENCE</scope>
    <source>
        <strain evidence="22">IB182357</strain>
    </source>
</reference>
<evidence type="ECO:0000256" key="16">
    <source>
        <dbReference type="ARBA" id="ARBA00049209"/>
    </source>
</evidence>
<dbReference type="NCBIfam" id="TIGR00196">
    <property type="entry name" value="yjeF_cterm"/>
    <property type="match status" value="1"/>
</dbReference>
<evidence type="ECO:0000313" key="22">
    <source>
        <dbReference type="EMBL" id="MBD1372307.1"/>
    </source>
</evidence>
<feature type="binding site" evidence="17">
    <location>
        <begin position="423"/>
        <end position="427"/>
    </location>
    <ligand>
        <name>AMP</name>
        <dbReference type="ChEBI" id="CHEBI:456215"/>
    </ligand>
</feature>
<comment type="subunit">
    <text evidence="17">Homotetramer.</text>
</comment>
<sequence>MYLVTAQEMRDLESYTINQLGIPGHVLMESAGRAVVDQIVKRFPNPKRVVVLAGTGNNGGDGFVVARWLAFRGWEVDLWLIGSAVKLTSDAKLYYHACEQLLSIHHAEKESEASLQAHLMMCDVIVDAMLGIGYSGMLREPFTSIVQWINQHAESYIFAVDMPTGVEADKGHVFPVALRVDETITFNCPKWGHYLLPGSKYCGKLKVVDIGITPAGHTKALTPNARLNDPNDWNMYLGGRKQWAHKGTYGHVLIIGGAKGTLGAVAMAGEAAYRMGSGLVTLTVPESQHEALAAKVTQEMIWSWPGKDHFLPEIAEELKTAFQRYDAVVCGPGLGRFPGEVRFIKEILQTVKRPLVLDADALNILAEHPHLMQFRANDCPTILTPHPGEMARLLRITTEEVERKRAAVALQLAYQTRSVVILKGRYTIIAFPDGKRVVNTTGSPALAKAGSGDILSGIIGSLLAQEIPVESAIQIAVYIHGRLGEEVDAHSALYRDLLDHIASIRQLLEPTNSPGN</sequence>
<evidence type="ECO:0000256" key="5">
    <source>
        <dbReference type="ARBA" id="ARBA00022723"/>
    </source>
</evidence>
<evidence type="ECO:0000256" key="15">
    <source>
        <dbReference type="ARBA" id="ARBA00048238"/>
    </source>
</evidence>
<dbReference type="GO" id="GO:0005524">
    <property type="term" value="F:ATP binding"/>
    <property type="evidence" value="ECO:0007669"/>
    <property type="project" value="UniProtKB-UniRule"/>
</dbReference>
<comment type="cofactor">
    <cofactor evidence="17">
        <name>Mg(2+)</name>
        <dbReference type="ChEBI" id="CHEBI:18420"/>
    </cofactor>
</comment>
<evidence type="ECO:0000259" key="20">
    <source>
        <dbReference type="PROSITE" id="PS51383"/>
    </source>
</evidence>
<feature type="binding site" evidence="17">
    <location>
        <position position="452"/>
    </location>
    <ligand>
        <name>AMP</name>
        <dbReference type="ChEBI" id="CHEBI:456215"/>
    </ligand>
</feature>
<dbReference type="InterPro" id="IPR004443">
    <property type="entry name" value="YjeF_N_dom"/>
</dbReference>
<proteinExistence type="inferred from homology"/>
<dbReference type="HAMAP" id="MF_01966">
    <property type="entry name" value="NADHX_epimerase"/>
    <property type="match status" value="1"/>
</dbReference>
<dbReference type="AlphaFoldDB" id="A0A926N9I3"/>
<dbReference type="SUPFAM" id="SSF64153">
    <property type="entry name" value="YjeF N-terminal domain-like"/>
    <property type="match status" value="1"/>
</dbReference>
<dbReference type="GO" id="GO:0052855">
    <property type="term" value="F:ADP-dependent NAD(P)H-hydrate dehydratase activity"/>
    <property type="evidence" value="ECO:0007669"/>
    <property type="project" value="UniProtKB-UniRule"/>
</dbReference>
<feature type="binding site" evidence="17">
    <location>
        <position position="264"/>
    </location>
    <ligand>
        <name>(6S)-NADPHX</name>
        <dbReference type="ChEBI" id="CHEBI:64076"/>
    </ligand>
</feature>
<keyword evidence="10 17" id="KW-0520">NAD</keyword>
<dbReference type="Proteomes" id="UP000661691">
    <property type="component" value="Unassembled WGS sequence"/>
</dbReference>
<dbReference type="PANTHER" id="PTHR12592">
    <property type="entry name" value="ATP-DEPENDENT (S)-NAD(P)H-HYDRATE DEHYDRATASE FAMILY MEMBER"/>
    <property type="match status" value="1"/>
</dbReference>
<dbReference type="RefSeq" id="WP_191141938.1">
    <property type="nucleotide sequence ID" value="NZ_JACXAH010000010.1"/>
</dbReference>
<comment type="caution">
    <text evidence="22">The sequence shown here is derived from an EMBL/GenBank/DDBJ whole genome shotgun (WGS) entry which is preliminary data.</text>
</comment>
<evidence type="ECO:0000256" key="8">
    <source>
        <dbReference type="ARBA" id="ARBA00022857"/>
    </source>
</evidence>
<feature type="domain" description="YjeF N-terminal" evidence="21">
    <location>
        <begin position="9"/>
        <end position="218"/>
    </location>
</feature>
<dbReference type="Gene3D" id="3.40.50.10260">
    <property type="entry name" value="YjeF N-terminal domain"/>
    <property type="match status" value="1"/>
</dbReference>
<evidence type="ECO:0000256" key="12">
    <source>
        <dbReference type="ARBA" id="ARBA00023239"/>
    </source>
</evidence>
<comment type="function">
    <text evidence="18">Catalyzes the epimerization of the S- and R-forms of NAD(P)HX, a damaged form of NAD(P)H that is a result of enzymatic or heat-dependent hydration. This is a prerequisite for the S-specific NAD(P)H-hydrate dehydratase to allow the repair of both epimers of NAD(P)HX.</text>
</comment>
<dbReference type="Pfam" id="PF01256">
    <property type="entry name" value="Carb_kinase"/>
    <property type="match status" value="1"/>
</dbReference>
<keyword evidence="5 18" id="KW-0479">Metal-binding</keyword>
<keyword evidence="8 17" id="KW-0521">NADP</keyword>
<feature type="binding site" evidence="18">
    <location>
        <position position="58"/>
    </location>
    <ligand>
        <name>K(+)</name>
        <dbReference type="ChEBI" id="CHEBI:29103"/>
    </ligand>
</feature>
<keyword evidence="7 17" id="KW-0067">ATP-binding</keyword>
<organism evidence="22 23">
    <name type="scientific">Polycladospora coralii</name>
    <dbReference type="NCBI Taxonomy" id="2771432"/>
    <lineage>
        <taxon>Bacteria</taxon>
        <taxon>Bacillati</taxon>
        <taxon>Bacillota</taxon>
        <taxon>Bacilli</taxon>
        <taxon>Bacillales</taxon>
        <taxon>Thermoactinomycetaceae</taxon>
        <taxon>Polycladospora</taxon>
    </lineage>
</organism>
<feature type="binding site" evidence="18">
    <location>
        <begin position="57"/>
        <end position="61"/>
    </location>
    <ligand>
        <name>(6S)-NADPHX</name>
        <dbReference type="ChEBI" id="CHEBI:64076"/>
    </ligand>
</feature>
<feature type="binding site" evidence="18">
    <location>
        <position position="127"/>
    </location>
    <ligand>
        <name>K(+)</name>
        <dbReference type="ChEBI" id="CHEBI:29103"/>
    </ligand>
</feature>
<dbReference type="GO" id="GO:0110051">
    <property type="term" value="P:metabolite repair"/>
    <property type="evidence" value="ECO:0007669"/>
    <property type="project" value="TreeGrafter"/>
</dbReference>
<evidence type="ECO:0000256" key="17">
    <source>
        <dbReference type="HAMAP-Rule" id="MF_01965"/>
    </source>
</evidence>
<comment type="similarity">
    <text evidence="3 19">In the N-terminal section; belongs to the NnrE/AIBP family.</text>
</comment>
<feature type="binding site" evidence="17">
    <location>
        <position position="386"/>
    </location>
    <ligand>
        <name>(6S)-NADPHX</name>
        <dbReference type="ChEBI" id="CHEBI:64076"/>
    </ligand>
</feature>
<dbReference type="PROSITE" id="PS51385">
    <property type="entry name" value="YJEF_N"/>
    <property type="match status" value="1"/>
</dbReference>
<dbReference type="PANTHER" id="PTHR12592:SF0">
    <property type="entry name" value="ATP-DEPENDENT (S)-NAD(P)H-HYDRATE DEHYDRATASE"/>
    <property type="match status" value="1"/>
</dbReference>
<evidence type="ECO:0000256" key="9">
    <source>
        <dbReference type="ARBA" id="ARBA00022958"/>
    </source>
</evidence>
<dbReference type="EC" id="4.2.1.136" evidence="19"/>
<keyword evidence="9 18" id="KW-0630">Potassium</keyword>
<dbReference type="CDD" id="cd01171">
    <property type="entry name" value="YXKO-related"/>
    <property type="match status" value="1"/>
</dbReference>
<comment type="similarity">
    <text evidence="18">Belongs to the NnrE/AIBP family.</text>
</comment>
<feature type="domain" description="YjeF C-terminal" evidence="20">
    <location>
        <begin position="229"/>
        <end position="508"/>
    </location>
</feature>
<evidence type="ECO:0000256" key="1">
    <source>
        <dbReference type="ARBA" id="ARBA00000013"/>
    </source>
</evidence>
<dbReference type="SUPFAM" id="SSF53613">
    <property type="entry name" value="Ribokinase-like"/>
    <property type="match status" value="1"/>
</dbReference>
<dbReference type="GO" id="GO:0052856">
    <property type="term" value="F:NAD(P)HX epimerase activity"/>
    <property type="evidence" value="ECO:0007669"/>
    <property type="project" value="UniProtKB-UniRule"/>
</dbReference>
<evidence type="ECO:0000259" key="21">
    <source>
        <dbReference type="PROSITE" id="PS51385"/>
    </source>
</evidence>
<comment type="catalytic activity">
    <reaction evidence="1 18 19">
        <text>(6R)-NADHX = (6S)-NADHX</text>
        <dbReference type="Rhea" id="RHEA:32215"/>
        <dbReference type="ChEBI" id="CHEBI:64074"/>
        <dbReference type="ChEBI" id="CHEBI:64075"/>
        <dbReference type="EC" id="5.1.99.6"/>
    </reaction>
</comment>
<accession>A0A926N9I3</accession>
<comment type="similarity">
    <text evidence="4 19">In the C-terminal section; belongs to the NnrD/CARKD family.</text>
</comment>
<dbReference type="EC" id="5.1.99.6" evidence="19"/>
<dbReference type="GO" id="GO:0046872">
    <property type="term" value="F:metal ion binding"/>
    <property type="evidence" value="ECO:0007669"/>
    <property type="project" value="UniProtKB-UniRule"/>
</dbReference>
<dbReference type="NCBIfam" id="TIGR00197">
    <property type="entry name" value="yjeF_nterm"/>
    <property type="match status" value="1"/>
</dbReference>
<feature type="binding site" evidence="18">
    <location>
        <position position="161"/>
    </location>
    <ligand>
        <name>(6S)-NADPHX</name>
        <dbReference type="ChEBI" id="CHEBI:64076"/>
    </ligand>
</feature>
<keyword evidence="23" id="KW-1185">Reference proteome</keyword>
<evidence type="ECO:0000256" key="3">
    <source>
        <dbReference type="ARBA" id="ARBA00006001"/>
    </source>
</evidence>
<dbReference type="InterPro" id="IPR030677">
    <property type="entry name" value="Nnr"/>
</dbReference>
<evidence type="ECO:0000256" key="7">
    <source>
        <dbReference type="ARBA" id="ARBA00022840"/>
    </source>
</evidence>
<dbReference type="InterPro" id="IPR029056">
    <property type="entry name" value="Ribokinase-like"/>
</dbReference>
<evidence type="ECO:0000256" key="6">
    <source>
        <dbReference type="ARBA" id="ARBA00022741"/>
    </source>
</evidence>
<evidence type="ECO:0000256" key="4">
    <source>
        <dbReference type="ARBA" id="ARBA00009524"/>
    </source>
</evidence>
<comment type="catalytic activity">
    <reaction evidence="16 17 19">
        <text>(6S)-NADPHX + ADP = AMP + phosphate + NADPH + H(+)</text>
        <dbReference type="Rhea" id="RHEA:32235"/>
        <dbReference type="ChEBI" id="CHEBI:15378"/>
        <dbReference type="ChEBI" id="CHEBI:43474"/>
        <dbReference type="ChEBI" id="CHEBI:57783"/>
        <dbReference type="ChEBI" id="CHEBI:64076"/>
        <dbReference type="ChEBI" id="CHEBI:456215"/>
        <dbReference type="ChEBI" id="CHEBI:456216"/>
        <dbReference type="EC" id="4.2.1.136"/>
    </reaction>
</comment>
<name>A0A926N9I3_9BACL</name>
<dbReference type="GO" id="GO:0046496">
    <property type="term" value="P:nicotinamide nucleotide metabolic process"/>
    <property type="evidence" value="ECO:0007669"/>
    <property type="project" value="UniProtKB-UniRule"/>
</dbReference>
<comment type="similarity">
    <text evidence="17">Belongs to the NnrD/CARKD family.</text>
</comment>
<comment type="function">
    <text evidence="14 19">Bifunctional enzyme that catalyzes the epimerization of the S- and R-forms of NAD(P)HX and the dehydration of the S-form of NAD(P)HX at the expense of ADP, which is converted to AMP. This allows the repair of both epimers of NAD(P)HX, a damaged form of NAD(P)H that is a result of enzymatic or heat-dependent hydration.</text>
</comment>
<keyword evidence="6 17" id="KW-0547">Nucleotide-binding</keyword>
<comment type="cofactor">
    <cofactor evidence="18 19">
        <name>K(+)</name>
        <dbReference type="ChEBI" id="CHEBI:29103"/>
    </cofactor>
    <text evidence="18 19">Binds 1 potassium ion per subunit.</text>
</comment>
<dbReference type="PROSITE" id="PS51383">
    <property type="entry name" value="YJEF_C_3"/>
    <property type="match status" value="1"/>
</dbReference>
<keyword evidence="13" id="KW-0511">Multifunctional enzyme</keyword>
<evidence type="ECO:0000256" key="10">
    <source>
        <dbReference type="ARBA" id="ARBA00023027"/>
    </source>
</evidence>
<dbReference type="EMBL" id="JACXAH010000010">
    <property type="protein sequence ID" value="MBD1372307.1"/>
    <property type="molecule type" value="Genomic_DNA"/>
</dbReference>
<dbReference type="HAMAP" id="MF_01965">
    <property type="entry name" value="NADHX_dehydratase"/>
    <property type="match status" value="1"/>
</dbReference>
<feature type="binding site" evidence="17">
    <location>
        <position position="333"/>
    </location>
    <ligand>
        <name>(6S)-NADPHX</name>
        <dbReference type="ChEBI" id="CHEBI:64076"/>
    </ligand>
</feature>
<dbReference type="Pfam" id="PF03853">
    <property type="entry name" value="YjeF_N"/>
    <property type="match status" value="1"/>
</dbReference>